<evidence type="ECO:0000313" key="1">
    <source>
        <dbReference type="EMBL" id="MBI0320457.1"/>
    </source>
</evidence>
<comment type="caution">
    <text evidence="1">The sequence shown here is derived from an EMBL/GenBank/DDBJ whole genome shotgun (WGS) entry which is preliminary data.</text>
</comment>
<accession>A0ABS0RSL0</accession>
<organism evidence="1 2">
    <name type="scientific">Streptomyces javensis</name>
    <dbReference type="NCBI Taxonomy" id="114698"/>
    <lineage>
        <taxon>Bacteria</taxon>
        <taxon>Bacillati</taxon>
        <taxon>Actinomycetota</taxon>
        <taxon>Actinomycetes</taxon>
        <taxon>Kitasatosporales</taxon>
        <taxon>Streptomycetaceae</taxon>
        <taxon>Streptomyces</taxon>
        <taxon>Streptomyces violaceusniger group</taxon>
    </lineage>
</organism>
<dbReference type="EMBL" id="JAEEAQ010001538">
    <property type="protein sequence ID" value="MBI0320457.1"/>
    <property type="molecule type" value="Genomic_DNA"/>
</dbReference>
<keyword evidence="2" id="KW-1185">Reference proteome</keyword>
<reference evidence="1 2" key="1">
    <citation type="submission" date="2020-12" db="EMBL/GenBank/DDBJ databases">
        <authorList>
            <person name="Kusuma A.B."/>
            <person name="Nouioui I."/>
            <person name="Goodfellow M."/>
        </authorList>
    </citation>
    <scope>NUCLEOTIDE SEQUENCE [LARGE SCALE GENOMIC DNA]</scope>
    <source>
        <strain evidence="1 2">DSM 41764</strain>
    </source>
</reference>
<dbReference type="Proteomes" id="UP000638849">
    <property type="component" value="Unassembled WGS sequence"/>
</dbReference>
<gene>
    <name evidence="1" type="ORF">JBF12_47445</name>
</gene>
<feature type="non-terminal residue" evidence="1">
    <location>
        <position position="146"/>
    </location>
</feature>
<evidence type="ECO:0008006" key="3">
    <source>
        <dbReference type="Google" id="ProtNLM"/>
    </source>
</evidence>
<evidence type="ECO:0000313" key="2">
    <source>
        <dbReference type="Proteomes" id="UP000638849"/>
    </source>
</evidence>
<name>A0ABS0RSL0_9ACTN</name>
<protein>
    <recommendedName>
        <fullName evidence="3">TonB-dependent receptor</fullName>
    </recommendedName>
</protein>
<sequence length="146" mass="16577">ANLAIDARRPQPGSTWVGNVTTLQIDEDSSLQAGLVYHTYPMDLNESLYRQQLDYANLNATLDYRRRHRLFGLDSETTVGLRVTHDLDADVRESLRFASNGYAAGTRTRDFRHHGTDSTLHVGNTLTFNDRLRMQTGLALINTRRD</sequence>
<feature type="non-terminal residue" evidence="1">
    <location>
        <position position="1"/>
    </location>
</feature>
<proteinExistence type="predicted"/>